<proteinExistence type="predicted"/>
<dbReference type="EMBL" id="AP028910">
    <property type="protein sequence ID" value="BES91435.1"/>
    <property type="molecule type" value="Genomic_DNA"/>
</dbReference>
<reference evidence="1 2" key="1">
    <citation type="submission" date="2023-09" db="EMBL/GenBank/DDBJ databases">
        <title>Nesidiocoris tenuis whole genome shotgun sequence.</title>
        <authorList>
            <person name="Shibata T."/>
            <person name="Shimoda M."/>
            <person name="Kobayashi T."/>
            <person name="Uehara T."/>
        </authorList>
    </citation>
    <scope>NUCLEOTIDE SEQUENCE [LARGE SCALE GENOMIC DNA]</scope>
    <source>
        <strain evidence="1 2">Japan</strain>
    </source>
</reference>
<dbReference type="Proteomes" id="UP001307889">
    <property type="component" value="Chromosome 2"/>
</dbReference>
<evidence type="ECO:0000313" key="1">
    <source>
        <dbReference type="EMBL" id="BES91435.1"/>
    </source>
</evidence>
<name>A0ABN7AGP5_9HEMI</name>
<protein>
    <submittedName>
        <fullName evidence="1">Uncharacterized protein</fullName>
    </submittedName>
</protein>
<organism evidence="1 2">
    <name type="scientific">Nesidiocoris tenuis</name>
    <dbReference type="NCBI Taxonomy" id="355587"/>
    <lineage>
        <taxon>Eukaryota</taxon>
        <taxon>Metazoa</taxon>
        <taxon>Ecdysozoa</taxon>
        <taxon>Arthropoda</taxon>
        <taxon>Hexapoda</taxon>
        <taxon>Insecta</taxon>
        <taxon>Pterygota</taxon>
        <taxon>Neoptera</taxon>
        <taxon>Paraneoptera</taxon>
        <taxon>Hemiptera</taxon>
        <taxon>Heteroptera</taxon>
        <taxon>Panheteroptera</taxon>
        <taxon>Cimicomorpha</taxon>
        <taxon>Miridae</taxon>
        <taxon>Dicyphina</taxon>
        <taxon>Nesidiocoris</taxon>
    </lineage>
</organism>
<gene>
    <name evidence="1" type="ORF">NTJ_04243</name>
</gene>
<accession>A0ABN7AGP5</accession>
<keyword evidence="2" id="KW-1185">Reference proteome</keyword>
<sequence>MQKLQIPGTRTGDEMINVRIICQKLMRAESGAIGFHASCESTTFTPTWLPEATSPHELFLAAALAPSVEAVDHLQRTTSHSRRKWRLTTLVLR</sequence>
<evidence type="ECO:0000313" key="2">
    <source>
        <dbReference type="Proteomes" id="UP001307889"/>
    </source>
</evidence>